<proteinExistence type="predicted"/>
<sequence>MEETSDSLFNVLSPLALGRVALPLHEGVAKLSNALCQTPASLAPISKKVECKYCVPAKGHEYLYTHPAPNSLVVESVNHRERQGQPAPTPKNKNQRLDSFRRKVYSSSSFQLRVANHQALLGWYEFNLWGSLHKSEDSLQECDRKEFKALVEEGAAAARASLQAASDAADTAAQSMASAVSRRQTS</sequence>
<protein>
    <submittedName>
        <fullName evidence="2">Uncharacterized protein</fullName>
    </submittedName>
</protein>
<name>M7BPS9_CHEMY</name>
<dbReference type="AlphaFoldDB" id="M7BPS9"/>
<evidence type="ECO:0000256" key="1">
    <source>
        <dbReference type="SAM" id="MobiDB-lite"/>
    </source>
</evidence>
<dbReference type="Proteomes" id="UP000031443">
    <property type="component" value="Unassembled WGS sequence"/>
</dbReference>
<dbReference type="Gene3D" id="1.10.287.3160">
    <property type="match status" value="1"/>
</dbReference>
<feature type="compositionally biased region" description="Low complexity" evidence="1">
    <location>
        <begin position="166"/>
        <end position="179"/>
    </location>
</feature>
<keyword evidence="3" id="KW-1185">Reference proteome</keyword>
<evidence type="ECO:0000313" key="2">
    <source>
        <dbReference type="EMBL" id="EMP39916.1"/>
    </source>
</evidence>
<organism evidence="2 3">
    <name type="scientific">Chelonia mydas</name>
    <name type="common">Green sea-turtle</name>
    <name type="synonym">Chelonia agassizi</name>
    <dbReference type="NCBI Taxonomy" id="8469"/>
    <lineage>
        <taxon>Eukaryota</taxon>
        <taxon>Metazoa</taxon>
        <taxon>Chordata</taxon>
        <taxon>Craniata</taxon>
        <taxon>Vertebrata</taxon>
        <taxon>Euteleostomi</taxon>
        <taxon>Archelosauria</taxon>
        <taxon>Testudinata</taxon>
        <taxon>Testudines</taxon>
        <taxon>Cryptodira</taxon>
        <taxon>Durocryptodira</taxon>
        <taxon>Americhelydia</taxon>
        <taxon>Chelonioidea</taxon>
        <taxon>Cheloniidae</taxon>
        <taxon>Chelonia</taxon>
    </lineage>
</organism>
<dbReference type="EMBL" id="KB515362">
    <property type="protein sequence ID" value="EMP39916.1"/>
    <property type="molecule type" value="Genomic_DNA"/>
</dbReference>
<reference evidence="3" key="1">
    <citation type="journal article" date="2013" name="Nat. Genet.">
        <title>The draft genomes of soft-shell turtle and green sea turtle yield insights into the development and evolution of the turtle-specific body plan.</title>
        <authorList>
            <person name="Wang Z."/>
            <person name="Pascual-Anaya J."/>
            <person name="Zadissa A."/>
            <person name="Li W."/>
            <person name="Niimura Y."/>
            <person name="Huang Z."/>
            <person name="Li C."/>
            <person name="White S."/>
            <person name="Xiong Z."/>
            <person name="Fang D."/>
            <person name="Wang B."/>
            <person name="Ming Y."/>
            <person name="Chen Y."/>
            <person name="Zheng Y."/>
            <person name="Kuraku S."/>
            <person name="Pignatelli M."/>
            <person name="Herrero J."/>
            <person name="Beal K."/>
            <person name="Nozawa M."/>
            <person name="Li Q."/>
            <person name="Wang J."/>
            <person name="Zhang H."/>
            <person name="Yu L."/>
            <person name="Shigenobu S."/>
            <person name="Wang J."/>
            <person name="Liu J."/>
            <person name="Flicek P."/>
            <person name="Searle S."/>
            <person name="Wang J."/>
            <person name="Kuratani S."/>
            <person name="Yin Y."/>
            <person name="Aken B."/>
            <person name="Zhang G."/>
            <person name="Irie N."/>
        </authorList>
    </citation>
    <scope>NUCLEOTIDE SEQUENCE [LARGE SCALE GENOMIC DNA]</scope>
</reference>
<feature type="region of interest" description="Disordered" evidence="1">
    <location>
        <begin position="166"/>
        <end position="186"/>
    </location>
</feature>
<gene>
    <name evidence="2" type="ORF">UY3_02868</name>
</gene>
<accession>M7BPS9</accession>
<evidence type="ECO:0000313" key="3">
    <source>
        <dbReference type="Proteomes" id="UP000031443"/>
    </source>
</evidence>